<dbReference type="PANTHER" id="PTHR43370:SF1">
    <property type="entry name" value="GUANOSINE ABC TRANSPORTER PERMEASE PROTEIN NUPQ"/>
    <property type="match status" value="1"/>
</dbReference>
<keyword evidence="2" id="KW-1003">Cell membrane</keyword>
<dbReference type="PANTHER" id="PTHR43370">
    <property type="entry name" value="SUGAR ABC TRANSPORTER INTEGRAL MEMBRANE PROTEIN-RELATED"/>
    <property type="match status" value="1"/>
</dbReference>
<organism evidence="7">
    <name type="scientific">freshwater metagenome</name>
    <dbReference type="NCBI Taxonomy" id="449393"/>
    <lineage>
        <taxon>unclassified sequences</taxon>
        <taxon>metagenomes</taxon>
        <taxon>ecological metagenomes</taxon>
    </lineage>
</organism>
<reference evidence="7" key="1">
    <citation type="submission" date="2020-05" db="EMBL/GenBank/DDBJ databases">
        <authorList>
            <person name="Chiriac C."/>
            <person name="Salcher M."/>
            <person name="Ghai R."/>
            <person name="Kavagutti S V."/>
        </authorList>
    </citation>
    <scope>NUCLEOTIDE SEQUENCE</scope>
</reference>
<dbReference type="AlphaFoldDB" id="A0A6J7AJE9"/>
<dbReference type="CDD" id="cd06580">
    <property type="entry name" value="TM_PBP1_transp_TpRbsC_like"/>
    <property type="match status" value="1"/>
</dbReference>
<sequence>MKRHLTKRNLFILLIAIATGYFYSKDGSITTSVVSTATSFALPLALAAMVGIMCERTGIVNIGIEGTLLTSAFVAFFVSSMTHNILIGLTASVAIGSLLGLLLAVMSVSWKMDQIIAGTIINILATGLTSFLYVQGRTIPATFPEYDIPKLMDIPFFGQVLFMHGPLFYFGLFVILSLYVALFKTTWGLRSRAVGEHPSSADTAGVSVLRLRYINVTIAGAIGGLTGAFLSLELVGSFERGFTAGKGFTALALMIFGRWNPLGALAAAMFFGMTQAYANQLMIDQVVQIPTQFITILPYILTIIVLAISAGKVRAPAAEGQPYEKENA</sequence>
<dbReference type="GO" id="GO:0022857">
    <property type="term" value="F:transmembrane transporter activity"/>
    <property type="evidence" value="ECO:0007669"/>
    <property type="project" value="InterPro"/>
</dbReference>
<keyword evidence="4 6" id="KW-1133">Transmembrane helix</keyword>
<dbReference type="InterPro" id="IPR001851">
    <property type="entry name" value="ABC_transp_permease"/>
</dbReference>
<evidence type="ECO:0000256" key="5">
    <source>
        <dbReference type="ARBA" id="ARBA00023136"/>
    </source>
</evidence>
<protein>
    <submittedName>
        <fullName evidence="7">Unannotated protein</fullName>
    </submittedName>
</protein>
<comment type="subcellular location">
    <subcellularLocation>
        <location evidence="1">Cell membrane</location>
        <topology evidence="1">Multi-pass membrane protein</topology>
    </subcellularLocation>
</comment>
<dbReference type="GO" id="GO:0005886">
    <property type="term" value="C:plasma membrane"/>
    <property type="evidence" value="ECO:0007669"/>
    <property type="project" value="UniProtKB-SubCell"/>
</dbReference>
<evidence type="ECO:0000256" key="2">
    <source>
        <dbReference type="ARBA" id="ARBA00022475"/>
    </source>
</evidence>
<evidence type="ECO:0000313" key="7">
    <source>
        <dbReference type="EMBL" id="CAB4832962.1"/>
    </source>
</evidence>
<name>A0A6J7AJE9_9ZZZZ</name>
<evidence type="ECO:0000256" key="3">
    <source>
        <dbReference type="ARBA" id="ARBA00022692"/>
    </source>
</evidence>
<evidence type="ECO:0000256" key="6">
    <source>
        <dbReference type="SAM" id="Phobius"/>
    </source>
</evidence>
<dbReference type="Pfam" id="PF02653">
    <property type="entry name" value="BPD_transp_2"/>
    <property type="match status" value="1"/>
</dbReference>
<evidence type="ECO:0000256" key="4">
    <source>
        <dbReference type="ARBA" id="ARBA00022989"/>
    </source>
</evidence>
<feature type="transmembrane region" description="Helical" evidence="6">
    <location>
        <begin position="156"/>
        <end position="182"/>
    </location>
</feature>
<accession>A0A6J7AJE9</accession>
<feature type="transmembrane region" description="Helical" evidence="6">
    <location>
        <begin position="59"/>
        <end position="79"/>
    </location>
</feature>
<feature type="transmembrane region" description="Helical" evidence="6">
    <location>
        <begin position="115"/>
        <end position="136"/>
    </location>
</feature>
<gene>
    <name evidence="7" type="ORF">UFOPK3174_01411</name>
</gene>
<keyword evidence="5 6" id="KW-0472">Membrane</keyword>
<feature type="transmembrane region" description="Helical" evidence="6">
    <location>
        <begin position="293"/>
        <end position="311"/>
    </location>
</feature>
<proteinExistence type="predicted"/>
<keyword evidence="3 6" id="KW-0812">Transmembrane</keyword>
<feature type="transmembrane region" description="Helical" evidence="6">
    <location>
        <begin position="213"/>
        <end position="230"/>
    </location>
</feature>
<dbReference type="EMBL" id="CAFABH010000035">
    <property type="protein sequence ID" value="CAB4832962.1"/>
    <property type="molecule type" value="Genomic_DNA"/>
</dbReference>
<feature type="transmembrane region" description="Helical" evidence="6">
    <location>
        <begin position="250"/>
        <end position="272"/>
    </location>
</feature>
<feature type="transmembrane region" description="Helical" evidence="6">
    <location>
        <begin position="85"/>
        <end position="108"/>
    </location>
</feature>
<evidence type="ECO:0000256" key="1">
    <source>
        <dbReference type="ARBA" id="ARBA00004651"/>
    </source>
</evidence>
<feature type="transmembrane region" description="Helical" evidence="6">
    <location>
        <begin position="34"/>
        <end position="52"/>
    </location>
</feature>